<dbReference type="AlphaFoldDB" id="A0A5B0E3K3"/>
<evidence type="ECO:0000259" key="2">
    <source>
        <dbReference type="Pfam" id="PF01471"/>
    </source>
</evidence>
<feature type="signal peptide" evidence="1">
    <location>
        <begin position="1"/>
        <end position="25"/>
    </location>
</feature>
<evidence type="ECO:0000313" key="3">
    <source>
        <dbReference type="EMBL" id="KAA0972350.1"/>
    </source>
</evidence>
<gene>
    <name evidence="3" type="ORF">FPY71_04445</name>
</gene>
<keyword evidence="1" id="KW-0732">Signal</keyword>
<dbReference type="Pfam" id="PF01471">
    <property type="entry name" value="PG_binding_1"/>
    <property type="match status" value="1"/>
</dbReference>
<name>A0A5B0E3K3_9HYPH</name>
<reference evidence="3 4" key="1">
    <citation type="submission" date="2019-08" db="EMBL/GenBank/DDBJ databases">
        <title>Aureimonas fodiniaquatilis sp. nov., isolated from a coal mine wastewater.</title>
        <authorList>
            <person name="Kim W."/>
        </authorList>
    </citation>
    <scope>NUCLEOTIDE SEQUENCE [LARGE SCALE GENOMIC DNA]</scope>
    <source>
        <strain evidence="3 4">CAU 1482</strain>
    </source>
</reference>
<dbReference type="InterPro" id="IPR036366">
    <property type="entry name" value="PGBDSf"/>
</dbReference>
<organism evidence="3 4">
    <name type="scientific">Aureimonas fodinaquatilis</name>
    <dbReference type="NCBI Taxonomy" id="2565783"/>
    <lineage>
        <taxon>Bacteria</taxon>
        <taxon>Pseudomonadati</taxon>
        <taxon>Pseudomonadota</taxon>
        <taxon>Alphaproteobacteria</taxon>
        <taxon>Hyphomicrobiales</taxon>
        <taxon>Aurantimonadaceae</taxon>
        <taxon>Aureimonas</taxon>
    </lineage>
</organism>
<keyword evidence="3" id="KW-0645">Protease</keyword>
<protein>
    <submittedName>
        <fullName evidence="3">Trypsin-like serine protease</fullName>
    </submittedName>
</protein>
<dbReference type="InterPro" id="IPR001940">
    <property type="entry name" value="Peptidase_S1C"/>
</dbReference>
<feature type="domain" description="Peptidoglycan binding-like" evidence="2">
    <location>
        <begin position="48"/>
        <end position="97"/>
    </location>
</feature>
<feature type="chain" id="PRO_5022710191" evidence="1">
    <location>
        <begin position="26"/>
        <end position="513"/>
    </location>
</feature>
<dbReference type="Gene3D" id="1.10.101.10">
    <property type="entry name" value="PGBD-like superfamily/PGBD"/>
    <property type="match status" value="1"/>
</dbReference>
<dbReference type="GO" id="GO:0006508">
    <property type="term" value="P:proteolysis"/>
    <property type="evidence" value="ECO:0007669"/>
    <property type="project" value="UniProtKB-KW"/>
</dbReference>
<dbReference type="PANTHER" id="PTHR43019">
    <property type="entry name" value="SERINE ENDOPROTEASE DEGS"/>
    <property type="match status" value="1"/>
</dbReference>
<sequence>MGMRQALNAVLTGFLVFVLPATTLAEPANVTAASSYFKNTDTRFRAGMQMRLAWTGDYTGKFDGIIGNGSLDAIQAFQDRHGLAADGRIDEAFLDALITESDEAMRLVGFGWEDDTRTGVRLGLPFELVQEIGATEVGSMWRSTDSGLEIETVRFVKEGYTLDEVFRILNTPVDGKQIDDAAMGTDGFTIDGHEEGRRFHIRFDGRDMDLRGFSVSYSPQWADEIAPYMAVANGSFQPYASEPVAEPDQGPIAELSRQPRYALAFSDIMNDGLPDATRSSLEVPPAALGSAPSGLGGYETNGAVNSSGTGFVVSEDGWILTNAHVAKSCSSIAVGDLGLANKVVVDEEQDLALLHVRGEVGPPLPIHTGKPRLGEDILALGFPLRSILADSLNVTRGNISSLLGLMNDPNYLQISAAVQPGNSGGPVIDLAGRVVGVVTAKLNAVAVADLTGDIPQTINFAIRPDVATSFLREHDVEFVDADPDAELQSVPDATAMAQASILPVVCLGLEASH</sequence>
<dbReference type="EMBL" id="VTWH01000001">
    <property type="protein sequence ID" value="KAA0972350.1"/>
    <property type="molecule type" value="Genomic_DNA"/>
</dbReference>
<accession>A0A5B0E3K3</accession>
<evidence type="ECO:0000313" key="4">
    <source>
        <dbReference type="Proteomes" id="UP000324738"/>
    </source>
</evidence>
<keyword evidence="4" id="KW-1185">Reference proteome</keyword>
<evidence type="ECO:0000256" key="1">
    <source>
        <dbReference type="SAM" id="SignalP"/>
    </source>
</evidence>
<dbReference type="InterPro" id="IPR002477">
    <property type="entry name" value="Peptidoglycan-bd-like"/>
</dbReference>
<dbReference type="Pfam" id="PF13365">
    <property type="entry name" value="Trypsin_2"/>
    <property type="match status" value="1"/>
</dbReference>
<proteinExistence type="predicted"/>
<dbReference type="Proteomes" id="UP000324738">
    <property type="component" value="Unassembled WGS sequence"/>
</dbReference>
<dbReference type="Gene3D" id="2.40.10.10">
    <property type="entry name" value="Trypsin-like serine proteases"/>
    <property type="match status" value="2"/>
</dbReference>
<dbReference type="SUPFAM" id="SSF47090">
    <property type="entry name" value="PGBD-like"/>
    <property type="match status" value="1"/>
</dbReference>
<dbReference type="OrthoDB" id="1522627at2"/>
<dbReference type="InterPro" id="IPR043504">
    <property type="entry name" value="Peptidase_S1_PA_chymotrypsin"/>
</dbReference>
<dbReference type="InterPro" id="IPR009003">
    <property type="entry name" value="Peptidase_S1_PA"/>
</dbReference>
<dbReference type="PRINTS" id="PR00834">
    <property type="entry name" value="PROTEASES2C"/>
</dbReference>
<dbReference type="InterPro" id="IPR036365">
    <property type="entry name" value="PGBD-like_sf"/>
</dbReference>
<dbReference type="SUPFAM" id="SSF50494">
    <property type="entry name" value="Trypsin-like serine proteases"/>
    <property type="match status" value="1"/>
</dbReference>
<dbReference type="PANTHER" id="PTHR43019:SF23">
    <property type="entry name" value="PROTEASE DO-LIKE 5, CHLOROPLASTIC"/>
    <property type="match status" value="1"/>
</dbReference>
<comment type="caution">
    <text evidence="3">The sequence shown here is derived from an EMBL/GenBank/DDBJ whole genome shotgun (WGS) entry which is preliminary data.</text>
</comment>
<dbReference type="GO" id="GO:0004252">
    <property type="term" value="F:serine-type endopeptidase activity"/>
    <property type="evidence" value="ECO:0007669"/>
    <property type="project" value="InterPro"/>
</dbReference>
<keyword evidence="3" id="KW-0378">Hydrolase</keyword>